<evidence type="ECO:0000313" key="2">
    <source>
        <dbReference type="EMBL" id="KLU82967.1"/>
    </source>
</evidence>
<reference evidence="2" key="3">
    <citation type="submission" date="2011-03" db="EMBL/GenBank/DDBJ databases">
        <title>Annotation of Magnaporthe poae ATCC 64411.</title>
        <authorList>
            <person name="Ma L.-J."/>
            <person name="Dead R."/>
            <person name="Young S.K."/>
            <person name="Zeng Q."/>
            <person name="Gargeya S."/>
            <person name="Fitzgerald M."/>
            <person name="Haas B."/>
            <person name="Abouelleil A."/>
            <person name="Alvarado L."/>
            <person name="Arachchi H.M."/>
            <person name="Berlin A."/>
            <person name="Brown A."/>
            <person name="Chapman S.B."/>
            <person name="Chen Z."/>
            <person name="Dunbar C."/>
            <person name="Freedman E."/>
            <person name="Gearin G."/>
            <person name="Gellesch M."/>
            <person name="Goldberg J."/>
            <person name="Griggs A."/>
            <person name="Gujja S."/>
            <person name="Heiman D."/>
            <person name="Howarth C."/>
            <person name="Larson L."/>
            <person name="Lui A."/>
            <person name="MacDonald P.J.P."/>
            <person name="Mehta T."/>
            <person name="Montmayeur A."/>
            <person name="Murphy C."/>
            <person name="Neiman D."/>
            <person name="Pearson M."/>
            <person name="Priest M."/>
            <person name="Roberts A."/>
            <person name="Saif S."/>
            <person name="Shea T."/>
            <person name="Shenoy N."/>
            <person name="Sisk P."/>
            <person name="Stolte C."/>
            <person name="Sykes S."/>
            <person name="Yandava C."/>
            <person name="Wortman J."/>
            <person name="Nusbaum C."/>
            <person name="Birren B."/>
        </authorList>
    </citation>
    <scope>NUCLEOTIDE SEQUENCE</scope>
    <source>
        <strain evidence="2">ATCC 64411</strain>
    </source>
</reference>
<protein>
    <submittedName>
        <fullName evidence="2 3">Uncharacterized protein</fullName>
    </submittedName>
</protein>
<evidence type="ECO:0000313" key="4">
    <source>
        <dbReference type="Proteomes" id="UP000011715"/>
    </source>
</evidence>
<dbReference type="Proteomes" id="UP000011715">
    <property type="component" value="Unassembled WGS sequence"/>
</dbReference>
<feature type="compositionally biased region" description="Polar residues" evidence="1">
    <location>
        <begin position="143"/>
        <end position="158"/>
    </location>
</feature>
<dbReference type="AlphaFoldDB" id="A0A0C4DQ96"/>
<reference evidence="3" key="4">
    <citation type="journal article" date="2015" name="G3 (Bethesda)">
        <title>Genome sequences of three phytopathogenic species of the Magnaporthaceae family of fungi.</title>
        <authorList>
            <person name="Okagaki L.H."/>
            <person name="Nunes C.C."/>
            <person name="Sailsbery J."/>
            <person name="Clay B."/>
            <person name="Brown D."/>
            <person name="John T."/>
            <person name="Oh Y."/>
            <person name="Young N."/>
            <person name="Fitzgerald M."/>
            <person name="Haas B.J."/>
            <person name="Zeng Q."/>
            <person name="Young S."/>
            <person name="Adiconis X."/>
            <person name="Fan L."/>
            <person name="Levin J.Z."/>
            <person name="Mitchell T.K."/>
            <person name="Okubara P.A."/>
            <person name="Farman M.L."/>
            <person name="Kohn L.M."/>
            <person name="Birren B."/>
            <person name="Ma L.-J."/>
            <person name="Dean R.A."/>
        </authorList>
    </citation>
    <scope>NUCLEOTIDE SEQUENCE</scope>
    <source>
        <strain evidence="3">ATCC 64411 / 73-15</strain>
    </source>
</reference>
<feature type="region of interest" description="Disordered" evidence="1">
    <location>
        <begin position="25"/>
        <end position="84"/>
    </location>
</feature>
<feature type="region of interest" description="Disordered" evidence="1">
    <location>
        <begin position="115"/>
        <end position="169"/>
    </location>
</feature>
<dbReference type="EMBL" id="GL876967">
    <property type="protein sequence ID" value="KLU82967.1"/>
    <property type="molecule type" value="Genomic_DNA"/>
</dbReference>
<reference evidence="4" key="1">
    <citation type="submission" date="2010-05" db="EMBL/GenBank/DDBJ databases">
        <title>The genome sequence of Magnaporthe poae strain ATCC 64411.</title>
        <authorList>
            <person name="Ma L.-J."/>
            <person name="Dead R."/>
            <person name="Young S."/>
            <person name="Zeng Q."/>
            <person name="Koehrsen M."/>
            <person name="Alvarado L."/>
            <person name="Berlin A."/>
            <person name="Chapman S.B."/>
            <person name="Chen Z."/>
            <person name="Freedman E."/>
            <person name="Gellesch M."/>
            <person name="Goldberg J."/>
            <person name="Griggs A."/>
            <person name="Gujja S."/>
            <person name="Heilman E.R."/>
            <person name="Heiman D."/>
            <person name="Hepburn T."/>
            <person name="Howarth C."/>
            <person name="Jen D."/>
            <person name="Larson L."/>
            <person name="Mehta T."/>
            <person name="Neiman D."/>
            <person name="Pearson M."/>
            <person name="Roberts A."/>
            <person name="Saif S."/>
            <person name="Shea T."/>
            <person name="Shenoy N."/>
            <person name="Sisk P."/>
            <person name="Stolte C."/>
            <person name="Sykes S."/>
            <person name="Walk T."/>
            <person name="White J."/>
            <person name="Yandava C."/>
            <person name="Haas B."/>
            <person name="Nusbaum C."/>
            <person name="Birren B."/>
        </authorList>
    </citation>
    <scope>NUCLEOTIDE SEQUENCE [LARGE SCALE GENOMIC DNA]</scope>
    <source>
        <strain evidence="4">ATCC 64411 / 73-15</strain>
    </source>
</reference>
<evidence type="ECO:0000313" key="3">
    <source>
        <dbReference type="EnsemblFungi" id="MAPG_02034T0"/>
    </source>
</evidence>
<feature type="compositionally biased region" description="Basic and acidic residues" evidence="1">
    <location>
        <begin position="70"/>
        <end position="84"/>
    </location>
</feature>
<gene>
    <name evidence="2" type="ORF">MAPG_02034</name>
</gene>
<dbReference type="EMBL" id="ADBL01000514">
    <property type="status" value="NOT_ANNOTATED_CDS"/>
    <property type="molecule type" value="Genomic_DNA"/>
</dbReference>
<dbReference type="EnsemblFungi" id="MAPG_02034T0">
    <property type="protein sequence ID" value="MAPG_02034T0"/>
    <property type="gene ID" value="MAPG_02034"/>
</dbReference>
<organism evidence="3 4">
    <name type="scientific">Magnaporthiopsis poae (strain ATCC 64411 / 73-15)</name>
    <name type="common">Kentucky bluegrass fungus</name>
    <name type="synonym">Magnaporthe poae</name>
    <dbReference type="NCBI Taxonomy" id="644358"/>
    <lineage>
        <taxon>Eukaryota</taxon>
        <taxon>Fungi</taxon>
        <taxon>Dikarya</taxon>
        <taxon>Ascomycota</taxon>
        <taxon>Pezizomycotina</taxon>
        <taxon>Sordariomycetes</taxon>
        <taxon>Sordariomycetidae</taxon>
        <taxon>Magnaporthales</taxon>
        <taxon>Magnaporthaceae</taxon>
        <taxon>Magnaporthiopsis</taxon>
    </lineage>
</organism>
<feature type="compositionally biased region" description="Acidic residues" evidence="1">
    <location>
        <begin position="56"/>
        <end position="69"/>
    </location>
</feature>
<feature type="compositionally biased region" description="Polar residues" evidence="1">
    <location>
        <begin position="35"/>
        <end position="45"/>
    </location>
</feature>
<dbReference type="VEuPathDB" id="FungiDB:MAPG_02034"/>
<reference evidence="3" key="5">
    <citation type="submission" date="2015-06" db="UniProtKB">
        <authorList>
            <consortium name="EnsemblFungi"/>
        </authorList>
    </citation>
    <scope>IDENTIFICATION</scope>
    <source>
        <strain evidence="3">ATCC 64411</strain>
    </source>
</reference>
<feature type="region of interest" description="Disordered" evidence="1">
    <location>
        <begin position="211"/>
        <end position="234"/>
    </location>
</feature>
<accession>A0A0C4DQ96</accession>
<name>A0A0C4DQ96_MAGP6</name>
<dbReference type="eggNOG" id="ENOG502RNDE">
    <property type="taxonomic scope" value="Eukaryota"/>
</dbReference>
<evidence type="ECO:0000256" key="1">
    <source>
        <dbReference type="SAM" id="MobiDB-lite"/>
    </source>
</evidence>
<proteinExistence type="predicted"/>
<sequence>MASHLGFDGGATINITLALCYNDGNNRDEMEPTESGVNQESQTAGEDNYPLTATEAEADVDDNFDDFDPADPRLDETTSDDIRLSDDELEASSLDLATLSADNIFVTDPRCYHGAGEGDGSEDGGRWAGTDNHPAYSERSDSPVDTNPPSRASSTEPTPVQAGFGYGAVTEFKHNQSSVGPYSTQLQRLRPDVAAFLSEWAAAAFADVAPNGPSAAGGQNNVDVGGDASLTGSY</sequence>
<reference evidence="2" key="2">
    <citation type="submission" date="2010-05" db="EMBL/GenBank/DDBJ databases">
        <title>The Genome Sequence of Magnaporthe poae strain ATCC 64411.</title>
        <authorList>
            <consortium name="The Broad Institute Genome Sequencing Platform"/>
            <consortium name="Broad Institute Genome Sequencing Center for Infectious Disease"/>
            <person name="Ma L.-J."/>
            <person name="Dead R."/>
            <person name="Young S."/>
            <person name="Zeng Q."/>
            <person name="Koehrsen M."/>
            <person name="Alvarado L."/>
            <person name="Berlin A."/>
            <person name="Chapman S.B."/>
            <person name="Chen Z."/>
            <person name="Freedman E."/>
            <person name="Gellesch M."/>
            <person name="Goldberg J."/>
            <person name="Griggs A."/>
            <person name="Gujja S."/>
            <person name="Heilman E.R."/>
            <person name="Heiman D."/>
            <person name="Hepburn T."/>
            <person name="Howarth C."/>
            <person name="Jen D."/>
            <person name="Larson L."/>
            <person name="Mehta T."/>
            <person name="Neiman D."/>
            <person name="Pearson M."/>
            <person name="Roberts A."/>
            <person name="Saif S."/>
            <person name="Shea T."/>
            <person name="Shenoy N."/>
            <person name="Sisk P."/>
            <person name="Stolte C."/>
            <person name="Sykes S."/>
            <person name="Walk T."/>
            <person name="White J."/>
            <person name="Yandava C."/>
            <person name="Haas B."/>
            <person name="Nusbaum C."/>
            <person name="Birren B."/>
        </authorList>
    </citation>
    <scope>NUCLEOTIDE SEQUENCE</scope>
    <source>
        <strain evidence="2">ATCC 64411</strain>
    </source>
</reference>
<keyword evidence="4" id="KW-1185">Reference proteome</keyword>